<evidence type="ECO:0000313" key="3">
    <source>
        <dbReference type="Proteomes" id="UP000199664"/>
    </source>
</evidence>
<feature type="transmembrane region" description="Helical" evidence="1">
    <location>
        <begin position="77"/>
        <end position="96"/>
    </location>
</feature>
<feature type="transmembrane region" description="Helical" evidence="1">
    <location>
        <begin position="5"/>
        <end position="23"/>
    </location>
</feature>
<evidence type="ECO:0000256" key="1">
    <source>
        <dbReference type="SAM" id="Phobius"/>
    </source>
</evidence>
<keyword evidence="1" id="KW-1133">Transmembrane helix</keyword>
<organism evidence="2 3">
    <name type="scientific">Bosea lupini</name>
    <dbReference type="NCBI Taxonomy" id="1036779"/>
    <lineage>
        <taxon>Bacteria</taxon>
        <taxon>Pseudomonadati</taxon>
        <taxon>Pseudomonadota</taxon>
        <taxon>Alphaproteobacteria</taxon>
        <taxon>Hyphomicrobiales</taxon>
        <taxon>Boseaceae</taxon>
        <taxon>Bosea</taxon>
    </lineage>
</organism>
<proteinExistence type="predicted"/>
<gene>
    <name evidence="2" type="ORF">SAMN04515666_1149</name>
</gene>
<evidence type="ECO:0000313" key="2">
    <source>
        <dbReference type="EMBL" id="SEM55131.1"/>
    </source>
</evidence>
<protein>
    <submittedName>
        <fullName evidence="2">Uncharacterized protein</fullName>
    </submittedName>
</protein>
<accession>A0A1H7ZA88</accession>
<keyword evidence="3" id="KW-1185">Reference proteome</keyword>
<sequence>MRTYLVYGTFGWLVVTGLLHFIVDVVAQHLRGARAPGLATSLYYGLNTSFAFGQVVFGLLCLWLAWRQPGFMGERMAVVLCLTAAAGWLAITFVFMEYWEPKLNAAVFAALVVASVLMS</sequence>
<keyword evidence="1" id="KW-0472">Membrane</keyword>
<dbReference type="OrthoDB" id="2670003at2"/>
<name>A0A1H7ZA88_9HYPH</name>
<keyword evidence="1" id="KW-0812">Transmembrane</keyword>
<dbReference type="RefSeq" id="WP_091842329.1">
    <property type="nucleotide sequence ID" value="NZ_FOAN01000014.1"/>
</dbReference>
<feature type="transmembrane region" description="Helical" evidence="1">
    <location>
        <begin position="43"/>
        <end position="65"/>
    </location>
</feature>
<dbReference type="AlphaFoldDB" id="A0A1H7ZA88"/>
<dbReference type="EMBL" id="FOAN01000014">
    <property type="protein sequence ID" value="SEM55131.1"/>
    <property type="molecule type" value="Genomic_DNA"/>
</dbReference>
<dbReference type="STRING" id="1036779.SAMN04515666_1149"/>
<reference evidence="3" key="1">
    <citation type="submission" date="2016-10" db="EMBL/GenBank/DDBJ databases">
        <authorList>
            <person name="Varghese N."/>
            <person name="Submissions S."/>
        </authorList>
    </citation>
    <scope>NUCLEOTIDE SEQUENCE [LARGE SCALE GENOMIC DNA]</scope>
    <source>
        <strain evidence="3">LMG 26383,CCUG 61248,R- 45681</strain>
    </source>
</reference>
<dbReference type="Proteomes" id="UP000199664">
    <property type="component" value="Unassembled WGS sequence"/>
</dbReference>